<dbReference type="GO" id="GO:0005524">
    <property type="term" value="F:ATP binding"/>
    <property type="evidence" value="ECO:0007669"/>
    <property type="project" value="UniProtKB-KW"/>
</dbReference>
<keyword evidence="3" id="KW-0238">DNA-binding</keyword>
<dbReference type="Gene3D" id="3.40.50.300">
    <property type="entry name" value="P-loop containing nucleotide triphosphate hydrolases"/>
    <property type="match status" value="1"/>
</dbReference>
<gene>
    <name evidence="6" type="ORF">EL17_20455</name>
</gene>
<accession>A0A074LDM1</accession>
<dbReference type="eggNOG" id="COG0249">
    <property type="taxonomic scope" value="Bacteria"/>
</dbReference>
<keyword evidence="2" id="KW-0067">ATP-binding</keyword>
<dbReference type="SUPFAM" id="SSF52540">
    <property type="entry name" value="P-loop containing nucleoside triphosphate hydrolases"/>
    <property type="match status" value="1"/>
</dbReference>
<dbReference type="EMBL" id="JMIH01000034">
    <property type="protein sequence ID" value="KEO71892.1"/>
    <property type="molecule type" value="Genomic_DNA"/>
</dbReference>
<sequence length="550" mass="63515">MEYLILGFIGIMGIIIFINYNKSGNDNKKIEALRHNWGKVKNEYFNFDYICKYSDVVEDDCFHRLNDQTLEDIDIYGIFKFIDRTTSKVGQQFLFKKLIGPTDNAKDHSEAFINLFTNDSHLRENIQLELMKLNREGAYFIPSLLEDKLLERPKWYNLLILDIYMLVSLLILSFKFPILIIAFLILVIVNMCLHYWNKNNTYQFLRSFPQLNRLINVSKSLQKKGDPFRDKSIEESIYNLKSFQHKVRLINLETASGIKSELSFLVNYIVELIKGIFLIEVFALYRITSELENKKSSILNLFRYVGNIDASISIASLRAGKEKTCVPNFVSPRKEIIAKNVYHPLVKNCVKNSLTIKNKSILITGSNMSGKSTFLRSMIINSVLGQTIYTCFADEFTSPILKQFSTIKINDDLLDGKSYYFQEVSIMANLLEQVKSSHQNLFVLDEVFKGTNTIERIAAAKAILSYLNRNDNMVLVATHDIELAEMLEQEYDLYHFTETVENKALHFDHSIKSGQLKTRNAIKILELSNYPSEVLDEAQKVSRMLGVNKL</sequence>
<dbReference type="Pfam" id="PF00488">
    <property type="entry name" value="MutS_V"/>
    <property type="match status" value="1"/>
</dbReference>
<dbReference type="GO" id="GO:0006298">
    <property type="term" value="P:mismatch repair"/>
    <property type="evidence" value="ECO:0007669"/>
    <property type="project" value="InterPro"/>
</dbReference>
<feature type="transmembrane region" description="Helical" evidence="4">
    <location>
        <begin position="178"/>
        <end position="196"/>
    </location>
</feature>
<feature type="transmembrane region" description="Helical" evidence="4">
    <location>
        <begin position="265"/>
        <end position="285"/>
    </location>
</feature>
<dbReference type="SMART" id="SM00534">
    <property type="entry name" value="MUTSac"/>
    <property type="match status" value="1"/>
</dbReference>
<comment type="caution">
    <text evidence="6">The sequence shown here is derived from an EMBL/GenBank/DDBJ whole genome shotgun (WGS) entry which is preliminary data.</text>
</comment>
<evidence type="ECO:0000256" key="1">
    <source>
        <dbReference type="ARBA" id="ARBA00022741"/>
    </source>
</evidence>
<dbReference type="STRING" id="1048983.EL17_20455"/>
<dbReference type="RefSeq" id="WP_035078852.1">
    <property type="nucleotide sequence ID" value="NZ_JMIH01000034.1"/>
</dbReference>
<keyword evidence="4" id="KW-0472">Membrane</keyword>
<keyword evidence="1" id="KW-0547">Nucleotide-binding</keyword>
<dbReference type="PANTHER" id="PTHR11361">
    <property type="entry name" value="DNA MISMATCH REPAIR PROTEIN MUTS FAMILY MEMBER"/>
    <property type="match status" value="1"/>
</dbReference>
<evidence type="ECO:0000256" key="4">
    <source>
        <dbReference type="SAM" id="Phobius"/>
    </source>
</evidence>
<organism evidence="6 7">
    <name type="scientific">Anditalea andensis</name>
    <dbReference type="NCBI Taxonomy" id="1048983"/>
    <lineage>
        <taxon>Bacteria</taxon>
        <taxon>Pseudomonadati</taxon>
        <taxon>Bacteroidota</taxon>
        <taxon>Cytophagia</taxon>
        <taxon>Cytophagales</taxon>
        <taxon>Cytophagaceae</taxon>
        <taxon>Anditalea</taxon>
    </lineage>
</organism>
<evidence type="ECO:0000256" key="2">
    <source>
        <dbReference type="ARBA" id="ARBA00022840"/>
    </source>
</evidence>
<name>A0A074LDM1_9BACT</name>
<proteinExistence type="predicted"/>
<feature type="domain" description="DNA mismatch repair proteins mutS family" evidence="5">
    <location>
        <begin position="358"/>
        <end position="543"/>
    </location>
</feature>
<dbReference type="GO" id="GO:0030983">
    <property type="term" value="F:mismatched DNA binding"/>
    <property type="evidence" value="ECO:0007669"/>
    <property type="project" value="InterPro"/>
</dbReference>
<dbReference type="AlphaFoldDB" id="A0A074LDM1"/>
<evidence type="ECO:0000313" key="7">
    <source>
        <dbReference type="Proteomes" id="UP000027821"/>
    </source>
</evidence>
<reference evidence="6 7" key="1">
    <citation type="submission" date="2014-04" db="EMBL/GenBank/DDBJ databases">
        <title>Characterization and application of a salt tolerant electro-active bacterium.</title>
        <authorList>
            <person name="Yang L."/>
            <person name="Wei S."/>
            <person name="Tay Q.X.M."/>
        </authorList>
    </citation>
    <scope>NUCLEOTIDE SEQUENCE [LARGE SCALE GENOMIC DNA]</scope>
    <source>
        <strain evidence="6 7">LY1</strain>
    </source>
</reference>
<evidence type="ECO:0000313" key="6">
    <source>
        <dbReference type="EMBL" id="KEO71892.1"/>
    </source>
</evidence>
<dbReference type="GO" id="GO:0140664">
    <property type="term" value="F:ATP-dependent DNA damage sensor activity"/>
    <property type="evidence" value="ECO:0007669"/>
    <property type="project" value="InterPro"/>
</dbReference>
<dbReference type="InterPro" id="IPR027417">
    <property type="entry name" value="P-loop_NTPase"/>
</dbReference>
<keyword evidence="4" id="KW-1133">Transmembrane helix</keyword>
<dbReference type="GO" id="GO:0005829">
    <property type="term" value="C:cytosol"/>
    <property type="evidence" value="ECO:0007669"/>
    <property type="project" value="TreeGrafter"/>
</dbReference>
<evidence type="ECO:0000259" key="5">
    <source>
        <dbReference type="SMART" id="SM00534"/>
    </source>
</evidence>
<evidence type="ECO:0000256" key="3">
    <source>
        <dbReference type="ARBA" id="ARBA00023125"/>
    </source>
</evidence>
<keyword evidence="4" id="KW-0812">Transmembrane</keyword>
<keyword evidence="7" id="KW-1185">Reference proteome</keyword>
<dbReference type="InterPro" id="IPR000432">
    <property type="entry name" value="DNA_mismatch_repair_MutS_C"/>
</dbReference>
<dbReference type="Proteomes" id="UP000027821">
    <property type="component" value="Unassembled WGS sequence"/>
</dbReference>
<dbReference type="InterPro" id="IPR045076">
    <property type="entry name" value="MutS"/>
</dbReference>
<feature type="transmembrane region" description="Helical" evidence="4">
    <location>
        <begin position="6"/>
        <end position="21"/>
    </location>
</feature>
<protein>
    <recommendedName>
        <fullName evidence="5">DNA mismatch repair proteins mutS family domain-containing protein</fullName>
    </recommendedName>
</protein>
<dbReference type="OrthoDB" id="9802448at2"/>
<feature type="transmembrane region" description="Helical" evidence="4">
    <location>
        <begin position="155"/>
        <end position="172"/>
    </location>
</feature>
<dbReference type="PANTHER" id="PTHR11361:SF152">
    <property type="entry name" value="DNA MISMATCH REPAIR PROTEIN"/>
    <property type="match status" value="1"/>
</dbReference>